<keyword evidence="3" id="KW-0964">Secreted</keyword>
<comment type="caution">
    <text evidence="11">The sequence shown here is derived from an EMBL/GenBank/DDBJ whole genome shotgun (WGS) entry which is preliminary data.</text>
</comment>
<evidence type="ECO:0000256" key="2">
    <source>
        <dbReference type="ARBA" id="ARBA00013091"/>
    </source>
</evidence>
<dbReference type="OrthoDB" id="424610at2759"/>
<protein>
    <recommendedName>
        <fullName evidence="2">feruloyl esterase</fullName>
        <ecNumber evidence="2">3.1.1.73</ecNumber>
    </recommendedName>
</protein>
<dbReference type="PANTHER" id="PTHR38050:SF2">
    <property type="entry name" value="FERULOYL ESTERASE C-RELATED"/>
    <property type="match status" value="1"/>
</dbReference>
<name>A0A507AMJ4_9PEZI</name>
<feature type="signal peptide" evidence="10">
    <location>
        <begin position="1"/>
        <end position="20"/>
    </location>
</feature>
<dbReference type="InterPro" id="IPR043595">
    <property type="entry name" value="FaeB/C/D"/>
</dbReference>
<dbReference type="PANTHER" id="PTHR38050">
    <property type="match status" value="1"/>
</dbReference>
<evidence type="ECO:0000256" key="3">
    <source>
        <dbReference type="ARBA" id="ARBA00022525"/>
    </source>
</evidence>
<dbReference type="SUPFAM" id="SSF53474">
    <property type="entry name" value="alpha/beta-Hydrolases"/>
    <property type="match status" value="1"/>
</dbReference>
<evidence type="ECO:0000256" key="5">
    <source>
        <dbReference type="ARBA" id="ARBA00022729"/>
    </source>
</evidence>
<sequence>MLGLLRTLAVSAALVVCAAGQKSAGCGRNLPDGQQNGGRYNATVGGRRFLVNVPDDYNKDTPSPLILAFHGGGGSPENHITVDQLTLQVKSDYPDLSMDIDDIFYVYPAGSSKAGCEQKNTCDKLYWSVDPDITADDIGFVNSVLDSLEDTYCLDMNRLYAEGKSQGGGLVNKLACDSGVSKRVAAFSPVSGAYYTAVDDCEPPFEFDLNPFCSPGRDNVPIFAFHGKKDTTIPFDGASKRNRCLPRIPHWADQWAARDRLSTSPEKSELTPTTSVFKYGGGLVTLIVDNNLGHVWPATVKNGDNDGKVGPFDFTPLMLRFFDKKTLS</sequence>
<evidence type="ECO:0000256" key="10">
    <source>
        <dbReference type="SAM" id="SignalP"/>
    </source>
</evidence>
<keyword evidence="4" id="KW-0858">Xylan degradation</keyword>
<keyword evidence="6" id="KW-0378">Hydrolase</keyword>
<keyword evidence="5 10" id="KW-0732">Signal</keyword>
<evidence type="ECO:0000256" key="6">
    <source>
        <dbReference type="ARBA" id="ARBA00022801"/>
    </source>
</evidence>
<dbReference type="AlphaFoldDB" id="A0A507AMJ4"/>
<dbReference type="RefSeq" id="XP_030992783.1">
    <property type="nucleotide sequence ID" value="XM_031142732.1"/>
</dbReference>
<dbReference type="GO" id="GO:0005576">
    <property type="term" value="C:extracellular region"/>
    <property type="evidence" value="ECO:0007669"/>
    <property type="project" value="UniProtKB-SubCell"/>
</dbReference>
<dbReference type="GO" id="GO:0045493">
    <property type="term" value="P:xylan catabolic process"/>
    <property type="evidence" value="ECO:0007669"/>
    <property type="project" value="UniProtKB-KW"/>
</dbReference>
<dbReference type="GO" id="GO:0030600">
    <property type="term" value="F:feruloyl esterase activity"/>
    <property type="evidence" value="ECO:0007669"/>
    <property type="project" value="UniProtKB-EC"/>
</dbReference>
<dbReference type="GeneID" id="41975380"/>
<dbReference type="InterPro" id="IPR029058">
    <property type="entry name" value="AB_hydrolase_fold"/>
</dbReference>
<accession>A0A507AMJ4</accession>
<proteinExistence type="predicted"/>
<comment type="subcellular location">
    <subcellularLocation>
        <location evidence="1">Secreted</location>
    </subcellularLocation>
</comment>
<feature type="chain" id="PRO_5021288431" description="feruloyl esterase" evidence="10">
    <location>
        <begin position="21"/>
        <end position="328"/>
    </location>
</feature>
<reference evidence="11 12" key="1">
    <citation type="submission" date="2019-06" db="EMBL/GenBank/DDBJ databases">
        <title>Draft genome sequence of the filamentous fungus Phialemoniopsis curvata isolated from diesel fuel.</title>
        <authorList>
            <person name="Varaljay V.A."/>
            <person name="Lyon W.J."/>
            <person name="Crouch A.L."/>
            <person name="Drake C.E."/>
            <person name="Hollomon J.M."/>
            <person name="Nadeau L.J."/>
            <person name="Nunn H.S."/>
            <person name="Stevenson B.S."/>
            <person name="Bojanowski C.L."/>
            <person name="Crookes-Goodson W.J."/>
        </authorList>
    </citation>
    <scope>NUCLEOTIDE SEQUENCE [LARGE SCALE GENOMIC DNA]</scope>
    <source>
        <strain evidence="11 12">D216</strain>
    </source>
</reference>
<dbReference type="EMBL" id="SKBQ01000050">
    <property type="protein sequence ID" value="TPX11072.1"/>
    <property type="molecule type" value="Genomic_DNA"/>
</dbReference>
<evidence type="ECO:0000256" key="1">
    <source>
        <dbReference type="ARBA" id="ARBA00004613"/>
    </source>
</evidence>
<keyword evidence="7" id="KW-0119">Carbohydrate metabolism</keyword>
<comment type="catalytic activity">
    <reaction evidence="9">
        <text>feruloyl-polysaccharide + H2O = ferulate + polysaccharide.</text>
        <dbReference type="EC" id="3.1.1.73"/>
    </reaction>
</comment>
<dbReference type="Gene3D" id="3.40.50.1820">
    <property type="entry name" value="alpha/beta hydrolase"/>
    <property type="match status" value="1"/>
</dbReference>
<organism evidence="11 12">
    <name type="scientific">Thyridium curvatum</name>
    <dbReference type="NCBI Taxonomy" id="1093900"/>
    <lineage>
        <taxon>Eukaryota</taxon>
        <taxon>Fungi</taxon>
        <taxon>Dikarya</taxon>
        <taxon>Ascomycota</taxon>
        <taxon>Pezizomycotina</taxon>
        <taxon>Sordariomycetes</taxon>
        <taxon>Sordariomycetidae</taxon>
        <taxon>Thyridiales</taxon>
        <taxon>Thyridiaceae</taxon>
        <taxon>Thyridium</taxon>
    </lineage>
</organism>
<keyword evidence="8" id="KW-0624">Polysaccharide degradation</keyword>
<evidence type="ECO:0000256" key="9">
    <source>
        <dbReference type="ARBA" id="ARBA00034075"/>
    </source>
</evidence>
<dbReference type="Proteomes" id="UP000319257">
    <property type="component" value="Unassembled WGS sequence"/>
</dbReference>
<evidence type="ECO:0000256" key="4">
    <source>
        <dbReference type="ARBA" id="ARBA00022651"/>
    </source>
</evidence>
<evidence type="ECO:0000313" key="11">
    <source>
        <dbReference type="EMBL" id="TPX11072.1"/>
    </source>
</evidence>
<dbReference type="InParanoid" id="A0A507AMJ4"/>
<evidence type="ECO:0000256" key="8">
    <source>
        <dbReference type="ARBA" id="ARBA00023326"/>
    </source>
</evidence>
<gene>
    <name evidence="11" type="ORF">E0L32_007933</name>
</gene>
<dbReference type="STRING" id="1093900.A0A507AMJ4"/>
<evidence type="ECO:0000313" key="12">
    <source>
        <dbReference type="Proteomes" id="UP000319257"/>
    </source>
</evidence>
<evidence type="ECO:0000256" key="7">
    <source>
        <dbReference type="ARBA" id="ARBA00023277"/>
    </source>
</evidence>
<keyword evidence="12" id="KW-1185">Reference proteome</keyword>
<dbReference type="EC" id="3.1.1.73" evidence="2"/>